<evidence type="ECO:0000313" key="3">
    <source>
        <dbReference type="EMBL" id="QGW29719.1"/>
    </source>
</evidence>
<dbReference type="AlphaFoldDB" id="A0A6I6GXA5"/>
<feature type="domain" description="Glucosyltransferase 3-like C-terminal" evidence="2">
    <location>
        <begin position="277"/>
        <end position="394"/>
    </location>
</feature>
<reference evidence="3 4" key="1">
    <citation type="submission" date="2019-11" db="EMBL/GenBank/DDBJ databases">
        <authorList>
            <person name="Im W.T."/>
        </authorList>
    </citation>
    <scope>NUCLEOTIDE SEQUENCE [LARGE SCALE GENOMIC DNA]</scope>
    <source>
        <strain evidence="3 4">SB-02</strain>
    </source>
</reference>
<evidence type="ECO:0000259" key="2">
    <source>
        <dbReference type="Pfam" id="PF26337"/>
    </source>
</evidence>
<dbReference type="Pfam" id="PF26337">
    <property type="entry name" value="Gtf3_C"/>
    <property type="match status" value="1"/>
</dbReference>
<gene>
    <name evidence="3" type="ORF">GLV81_17775</name>
</gene>
<protein>
    <submittedName>
        <fullName evidence="3">Glycosyltransferase</fullName>
    </submittedName>
</protein>
<keyword evidence="4" id="KW-1185">Reference proteome</keyword>
<dbReference type="Gene3D" id="3.40.50.2000">
    <property type="entry name" value="Glycogen Phosphorylase B"/>
    <property type="match status" value="1"/>
</dbReference>
<feature type="region of interest" description="Disordered" evidence="1">
    <location>
        <begin position="218"/>
        <end position="241"/>
    </location>
</feature>
<dbReference type="Proteomes" id="UP000426027">
    <property type="component" value="Chromosome"/>
</dbReference>
<organism evidence="3 4">
    <name type="scientific">Phnomibacter ginsenosidimutans</name>
    <dbReference type="NCBI Taxonomy" id="2676868"/>
    <lineage>
        <taxon>Bacteria</taxon>
        <taxon>Pseudomonadati</taxon>
        <taxon>Bacteroidota</taxon>
        <taxon>Chitinophagia</taxon>
        <taxon>Chitinophagales</taxon>
        <taxon>Chitinophagaceae</taxon>
        <taxon>Phnomibacter</taxon>
    </lineage>
</organism>
<feature type="compositionally biased region" description="Low complexity" evidence="1">
    <location>
        <begin position="229"/>
        <end position="241"/>
    </location>
</feature>
<name>A0A6I6GXA5_9BACT</name>
<sequence length="434" mass="49237">MHLLLLTDSFPNQNGAGISQTLYNLLEGWQHPCTVLLPRHEAAPVDGRLPVQQLRYADGPWQPLHNRLGKWLNPWLQRKRLGWLSQQGLESIRTSLPPAQESLVLVSTTVPEKLMAAYWLQQQGYTVVPYFMDDWMADNRLQWKGYNLQQLVQQLLQQAPAWLMIGRQLAHTLRHRYNLLPKPTLIIHNPAPQVQLIDDSWLPIAIGMAGEENDLLSQPQTTNHKLPSHHQPPTTNYQPPTTNHQLIYAGSIWPMHADALIAVAKAIHLLQAQGQTAYQLTIYTSEAHWAQYRLQLTGPGVQYGGWKPYHEIHAPLQQAWLLVCTASFAEAHQAYSRSSVQTKLTDYMACGKPILFVGPADAASGAFVEDYDLGFTLATQVPADIAERLQAIARMPEQYHRKQLNSLHEAHTRFSKAEVQQELYAFLKKIPSRL</sequence>
<dbReference type="InterPro" id="IPR058592">
    <property type="entry name" value="Gtf3_C"/>
</dbReference>
<dbReference type="RefSeq" id="WP_157480190.1">
    <property type="nucleotide sequence ID" value="NZ_CP046566.1"/>
</dbReference>
<evidence type="ECO:0000256" key="1">
    <source>
        <dbReference type="SAM" id="MobiDB-lite"/>
    </source>
</evidence>
<keyword evidence="3" id="KW-0808">Transferase</keyword>
<proteinExistence type="predicted"/>
<dbReference type="SUPFAM" id="SSF53756">
    <property type="entry name" value="UDP-Glycosyltransferase/glycogen phosphorylase"/>
    <property type="match status" value="1"/>
</dbReference>
<dbReference type="EMBL" id="CP046566">
    <property type="protein sequence ID" value="QGW29719.1"/>
    <property type="molecule type" value="Genomic_DNA"/>
</dbReference>
<dbReference type="GO" id="GO:0016740">
    <property type="term" value="F:transferase activity"/>
    <property type="evidence" value="ECO:0007669"/>
    <property type="project" value="UniProtKB-KW"/>
</dbReference>
<evidence type="ECO:0000313" key="4">
    <source>
        <dbReference type="Proteomes" id="UP000426027"/>
    </source>
</evidence>
<dbReference type="KEGG" id="fls:GLV81_17775"/>
<accession>A0A6I6GXA5</accession>